<organism evidence="11 12">
    <name type="scientific">Photobacterium aquae</name>
    <dbReference type="NCBI Taxonomy" id="1195763"/>
    <lineage>
        <taxon>Bacteria</taxon>
        <taxon>Pseudomonadati</taxon>
        <taxon>Pseudomonadota</taxon>
        <taxon>Gammaproteobacteria</taxon>
        <taxon>Vibrionales</taxon>
        <taxon>Vibrionaceae</taxon>
        <taxon>Photobacterium</taxon>
    </lineage>
</organism>
<dbReference type="UniPathway" id="UPA00035">
    <property type="reaction ID" value="UER00044"/>
</dbReference>
<proteinExistence type="inferred from homology"/>
<feature type="active site" description="Proton acceptor" evidence="9">
    <location>
        <position position="49"/>
    </location>
</feature>
<dbReference type="PANTHER" id="PTHR43406:SF1">
    <property type="entry name" value="TRYPTOPHAN SYNTHASE ALPHA CHAIN, CHLOROPLASTIC"/>
    <property type="match status" value="1"/>
</dbReference>
<evidence type="ECO:0000256" key="5">
    <source>
        <dbReference type="ARBA" id="ARBA00022822"/>
    </source>
</evidence>
<dbReference type="CDD" id="cd04724">
    <property type="entry name" value="Tryptophan_synthase_alpha"/>
    <property type="match status" value="1"/>
</dbReference>
<dbReference type="STRING" id="1195763.ABT56_02360"/>
<evidence type="ECO:0000256" key="1">
    <source>
        <dbReference type="ARBA" id="ARBA00003365"/>
    </source>
</evidence>
<keyword evidence="4 9" id="KW-0028">Amino-acid biosynthesis</keyword>
<dbReference type="PROSITE" id="PS00167">
    <property type="entry name" value="TRP_SYNTHASE_ALPHA"/>
    <property type="match status" value="1"/>
</dbReference>
<keyword evidence="12" id="KW-1185">Reference proteome</keyword>
<protein>
    <recommendedName>
        <fullName evidence="9">Tryptophan synthase alpha chain</fullName>
        <ecNumber evidence="9">4.2.1.20</ecNumber>
    </recommendedName>
</protein>
<dbReference type="GO" id="GO:0005829">
    <property type="term" value="C:cytosol"/>
    <property type="evidence" value="ECO:0007669"/>
    <property type="project" value="TreeGrafter"/>
</dbReference>
<comment type="caution">
    <text evidence="11">The sequence shown here is derived from an EMBL/GenBank/DDBJ whole genome shotgun (WGS) entry which is preliminary data.</text>
</comment>
<comment type="pathway">
    <text evidence="2 9">Amino-acid biosynthesis; L-tryptophan biosynthesis; L-tryptophan from chorismate: step 5/5.</text>
</comment>
<comment type="subunit">
    <text evidence="3 9">Tetramer of two alpha and two beta chains.</text>
</comment>
<evidence type="ECO:0000313" key="11">
    <source>
        <dbReference type="EMBL" id="KLV09064.1"/>
    </source>
</evidence>
<dbReference type="NCBIfam" id="TIGR00262">
    <property type="entry name" value="trpA"/>
    <property type="match status" value="1"/>
</dbReference>
<dbReference type="PATRIC" id="fig|1195763.3.peg.512"/>
<evidence type="ECO:0000256" key="3">
    <source>
        <dbReference type="ARBA" id="ARBA00011270"/>
    </source>
</evidence>
<evidence type="ECO:0000256" key="8">
    <source>
        <dbReference type="ARBA" id="ARBA00049047"/>
    </source>
</evidence>
<dbReference type="Proteomes" id="UP000036097">
    <property type="component" value="Unassembled WGS sequence"/>
</dbReference>
<feature type="active site" description="Proton acceptor" evidence="9">
    <location>
        <position position="60"/>
    </location>
</feature>
<comment type="similarity">
    <text evidence="9 10">Belongs to the TrpA family.</text>
</comment>
<evidence type="ECO:0000256" key="2">
    <source>
        <dbReference type="ARBA" id="ARBA00004733"/>
    </source>
</evidence>
<reference evidence="11 12" key="1">
    <citation type="submission" date="2015-05" db="EMBL/GenBank/DDBJ databases">
        <title>Photobacterium galathea sp. nov.</title>
        <authorList>
            <person name="Machado H."/>
            <person name="Gram L."/>
        </authorList>
    </citation>
    <scope>NUCLEOTIDE SEQUENCE [LARGE SCALE GENOMIC DNA]</scope>
    <source>
        <strain evidence="11 12">CGMCC 1.12159</strain>
    </source>
</reference>
<dbReference type="InterPro" id="IPR002028">
    <property type="entry name" value="Trp_synthase_suA"/>
</dbReference>
<dbReference type="InterPro" id="IPR013785">
    <property type="entry name" value="Aldolase_TIM"/>
</dbReference>
<dbReference type="Pfam" id="PF00290">
    <property type="entry name" value="Trp_syntA"/>
    <property type="match status" value="1"/>
</dbReference>
<dbReference type="GO" id="GO:0004834">
    <property type="term" value="F:tryptophan synthase activity"/>
    <property type="evidence" value="ECO:0007669"/>
    <property type="project" value="UniProtKB-UniRule"/>
</dbReference>
<dbReference type="EC" id="4.2.1.20" evidence="9"/>
<accession>A0A0J1HBM3</accession>
<comment type="function">
    <text evidence="1 9">The alpha subunit is responsible for the aldol cleavage of indoleglycerol phosphate to indole and glyceraldehyde 3-phosphate.</text>
</comment>
<evidence type="ECO:0000256" key="7">
    <source>
        <dbReference type="ARBA" id="ARBA00023239"/>
    </source>
</evidence>
<dbReference type="RefSeq" id="WP_047877225.1">
    <property type="nucleotide sequence ID" value="NZ_LDOT01000002.1"/>
</dbReference>
<evidence type="ECO:0000256" key="10">
    <source>
        <dbReference type="RuleBase" id="RU003662"/>
    </source>
</evidence>
<sequence length="269" mass="27917">MDRYQALFDRLAARNEGAFVPFVTIGDPTPAQSLDIIDTLIASGADALELGIPFSDPLADGPTIQGATIRALEAGTTPTVCFELITTIRSKYPDTPIGLLMYANLVFANGIDNFYAQCAKAGVDSVLVADVPINESAEFRASAEKYGIHPIFIAPPNATEATLKKVSELGGGYTYLLSRAGVTGAETKAGMPIGHLLESLNAFNAPPALLGFGISEPAQVKEAIDAGAAGAISGSAVVKVIENNLGDHDGTLTAMAAFVRSMKAATLSE</sequence>
<dbReference type="OrthoDB" id="9804578at2"/>
<comment type="catalytic activity">
    <reaction evidence="8 9">
        <text>(1S,2R)-1-C-(indol-3-yl)glycerol 3-phosphate + L-serine = D-glyceraldehyde 3-phosphate + L-tryptophan + H2O</text>
        <dbReference type="Rhea" id="RHEA:10532"/>
        <dbReference type="ChEBI" id="CHEBI:15377"/>
        <dbReference type="ChEBI" id="CHEBI:33384"/>
        <dbReference type="ChEBI" id="CHEBI:57912"/>
        <dbReference type="ChEBI" id="CHEBI:58866"/>
        <dbReference type="ChEBI" id="CHEBI:59776"/>
        <dbReference type="EC" id="4.2.1.20"/>
    </reaction>
</comment>
<dbReference type="EMBL" id="LDOT01000002">
    <property type="protein sequence ID" value="KLV09064.1"/>
    <property type="molecule type" value="Genomic_DNA"/>
</dbReference>
<dbReference type="Gene3D" id="3.20.20.70">
    <property type="entry name" value="Aldolase class I"/>
    <property type="match status" value="1"/>
</dbReference>
<keyword evidence="7 9" id="KW-0456">Lyase</keyword>
<dbReference type="InterPro" id="IPR018204">
    <property type="entry name" value="Trp_synthase_alpha_AS"/>
</dbReference>
<gene>
    <name evidence="9" type="primary">trpA</name>
    <name evidence="11" type="ORF">ABT56_02360</name>
</gene>
<keyword evidence="6 9" id="KW-0057">Aromatic amino acid biosynthesis</keyword>
<dbReference type="PANTHER" id="PTHR43406">
    <property type="entry name" value="TRYPTOPHAN SYNTHASE, ALPHA CHAIN"/>
    <property type="match status" value="1"/>
</dbReference>
<dbReference type="HAMAP" id="MF_00131">
    <property type="entry name" value="Trp_synth_alpha"/>
    <property type="match status" value="1"/>
</dbReference>
<dbReference type="InterPro" id="IPR011060">
    <property type="entry name" value="RibuloseP-bd_barrel"/>
</dbReference>
<dbReference type="SUPFAM" id="SSF51366">
    <property type="entry name" value="Ribulose-phoshate binding barrel"/>
    <property type="match status" value="1"/>
</dbReference>
<evidence type="ECO:0000256" key="6">
    <source>
        <dbReference type="ARBA" id="ARBA00023141"/>
    </source>
</evidence>
<name>A0A0J1HBM3_9GAMM</name>
<evidence type="ECO:0000256" key="9">
    <source>
        <dbReference type="HAMAP-Rule" id="MF_00131"/>
    </source>
</evidence>
<evidence type="ECO:0000256" key="4">
    <source>
        <dbReference type="ARBA" id="ARBA00022605"/>
    </source>
</evidence>
<dbReference type="FunFam" id="3.20.20.70:FF:000037">
    <property type="entry name" value="Tryptophan synthase alpha chain"/>
    <property type="match status" value="1"/>
</dbReference>
<dbReference type="AlphaFoldDB" id="A0A0J1HBM3"/>
<keyword evidence="5 9" id="KW-0822">Tryptophan biosynthesis</keyword>
<evidence type="ECO:0000313" key="12">
    <source>
        <dbReference type="Proteomes" id="UP000036097"/>
    </source>
</evidence>